<protein>
    <submittedName>
        <fullName evidence="6">Uncharacterized protein</fullName>
    </submittedName>
</protein>
<proteinExistence type="predicted"/>
<feature type="transmembrane region" description="Helical" evidence="5">
    <location>
        <begin position="177"/>
        <end position="195"/>
    </location>
</feature>
<dbReference type="PANTHER" id="PTHR23291">
    <property type="entry name" value="BAX INHIBITOR-RELATED"/>
    <property type="match status" value="1"/>
</dbReference>
<evidence type="ECO:0000256" key="2">
    <source>
        <dbReference type="ARBA" id="ARBA00022692"/>
    </source>
</evidence>
<name>A0A6C0CEH4_9ZZZZ</name>
<keyword evidence="2 5" id="KW-0812">Transmembrane</keyword>
<dbReference type="PANTHER" id="PTHR23291:SF47">
    <property type="entry name" value="TRANSMEMBRANE BAX INHIBITOR MOTIF CONTAINING 7"/>
    <property type="match status" value="1"/>
</dbReference>
<sequence length="265" mass="29832">MPKAPEGPYTPINEKPNYNSNNVIEAKVVNNINNDFTLLTPISSSEVRTNFVSKVYLVLWLQLMVTSIFIGCCNQLEPVQKFMLSPIGTSLMFPVVILLLTMTCMLSCYQDTLRRKPYSYIYLSVFTLLMSYIVGYTGIAYKLNTLLLSGISTLSIFSGLSIYAIQTKYDYTDKGGYLLAGLFGLVLLSIFVSFTNYNTLNIVYAVGGSVLFSFYIVYDTQLIVGGEHNKIMFHIDDYVLAAVSLYLDVINLFLMILRLLNGERE</sequence>
<organism evidence="6">
    <name type="scientific">viral metagenome</name>
    <dbReference type="NCBI Taxonomy" id="1070528"/>
    <lineage>
        <taxon>unclassified sequences</taxon>
        <taxon>metagenomes</taxon>
        <taxon>organismal metagenomes</taxon>
    </lineage>
</organism>
<dbReference type="AlphaFoldDB" id="A0A6C0CEH4"/>
<accession>A0A6C0CEH4</accession>
<dbReference type="Pfam" id="PF01027">
    <property type="entry name" value="Bax1-I"/>
    <property type="match status" value="1"/>
</dbReference>
<evidence type="ECO:0000256" key="3">
    <source>
        <dbReference type="ARBA" id="ARBA00022989"/>
    </source>
</evidence>
<dbReference type="EMBL" id="MN739397">
    <property type="protein sequence ID" value="QHT02707.1"/>
    <property type="molecule type" value="Genomic_DNA"/>
</dbReference>
<feature type="transmembrane region" description="Helical" evidence="5">
    <location>
        <begin position="238"/>
        <end position="260"/>
    </location>
</feature>
<feature type="transmembrane region" description="Helical" evidence="5">
    <location>
        <begin position="121"/>
        <end position="141"/>
    </location>
</feature>
<keyword evidence="4 5" id="KW-0472">Membrane</keyword>
<dbReference type="GO" id="GO:0016020">
    <property type="term" value="C:membrane"/>
    <property type="evidence" value="ECO:0007669"/>
    <property type="project" value="UniProtKB-SubCell"/>
</dbReference>
<evidence type="ECO:0000256" key="1">
    <source>
        <dbReference type="ARBA" id="ARBA00004141"/>
    </source>
</evidence>
<feature type="transmembrane region" description="Helical" evidence="5">
    <location>
        <begin position="147"/>
        <end position="165"/>
    </location>
</feature>
<reference evidence="6" key="1">
    <citation type="journal article" date="2020" name="Nature">
        <title>Giant virus diversity and host interactions through global metagenomics.</title>
        <authorList>
            <person name="Schulz F."/>
            <person name="Roux S."/>
            <person name="Paez-Espino D."/>
            <person name="Jungbluth S."/>
            <person name="Walsh D.A."/>
            <person name="Denef V.J."/>
            <person name="McMahon K.D."/>
            <person name="Konstantinidis K.T."/>
            <person name="Eloe-Fadrosh E.A."/>
            <person name="Kyrpides N.C."/>
            <person name="Woyke T."/>
        </authorList>
    </citation>
    <scope>NUCLEOTIDE SEQUENCE</scope>
    <source>
        <strain evidence="6">GVMAG-M-3300020595-32</strain>
    </source>
</reference>
<evidence type="ECO:0000313" key="6">
    <source>
        <dbReference type="EMBL" id="QHT02707.1"/>
    </source>
</evidence>
<keyword evidence="3 5" id="KW-1133">Transmembrane helix</keyword>
<feature type="transmembrane region" description="Helical" evidence="5">
    <location>
        <begin position="201"/>
        <end position="218"/>
    </location>
</feature>
<evidence type="ECO:0000256" key="5">
    <source>
        <dbReference type="SAM" id="Phobius"/>
    </source>
</evidence>
<evidence type="ECO:0000256" key="4">
    <source>
        <dbReference type="ARBA" id="ARBA00023136"/>
    </source>
</evidence>
<dbReference type="InterPro" id="IPR006214">
    <property type="entry name" value="Bax_inhibitor_1-related"/>
</dbReference>
<feature type="transmembrane region" description="Helical" evidence="5">
    <location>
        <begin position="91"/>
        <end position="109"/>
    </location>
</feature>
<comment type="subcellular location">
    <subcellularLocation>
        <location evidence="1">Membrane</location>
        <topology evidence="1">Multi-pass membrane protein</topology>
    </subcellularLocation>
</comment>
<feature type="transmembrane region" description="Helical" evidence="5">
    <location>
        <begin position="51"/>
        <end position="71"/>
    </location>
</feature>